<evidence type="ECO:0000313" key="2">
    <source>
        <dbReference type="Proteomes" id="UP001234297"/>
    </source>
</evidence>
<sequence length="578" mass="66119">MSSDHQIQHQPDPQEGGEELGADMPTKEDLDKLYAKVMKGEWDDVVKMYEENKQIFQTAIITVSNQTALHIAISNGLTDVVKRLLQTIDALAIRKMTDNREENPFHLAASLGQFETCKLLVDKDPELIGAKNVEGETPLFLAVLHGKKEAFYALHPKCPITGKDNKHAKAHCERKDGDTILHVSIRGEYFELAYQIIHWYPELIKDFNNDRQTALHLLAQNPSAFRSGCYLGPVDDFIYSCLIVDLYKVERVETPSDFKVKLRSDTDFPVPANYKTWLDLGKRVFILLVSWARAWKDIKSDICKIFSSNVDRLPVKNTIPGERQETSNRDPIRDEMSHDSSKRCQREHIGDKTEPQMGPKEGHSRVESPTPQRESQMAKEDSTTEGPQYPPNYHVFLHFLQFAIELFLFVIGLGYFQVGKIKTMKQKHKLTSQIMQELVRKTEVWAYGGTGMRPQEESYELPKDEPDEHSTEPDEPSTKGDQDEIRQDVSTSASNNSPRPDGFEDGKECKEMEPIRKLNELVEPIRKLNELVEKIVSGLQCKEVLVEAEKKWSDVYRFKIPKDSVGDVLSLNDPRYQS</sequence>
<organism evidence="1 2">
    <name type="scientific">Persea americana</name>
    <name type="common">Avocado</name>
    <dbReference type="NCBI Taxonomy" id="3435"/>
    <lineage>
        <taxon>Eukaryota</taxon>
        <taxon>Viridiplantae</taxon>
        <taxon>Streptophyta</taxon>
        <taxon>Embryophyta</taxon>
        <taxon>Tracheophyta</taxon>
        <taxon>Spermatophyta</taxon>
        <taxon>Magnoliopsida</taxon>
        <taxon>Magnoliidae</taxon>
        <taxon>Laurales</taxon>
        <taxon>Lauraceae</taxon>
        <taxon>Persea</taxon>
    </lineage>
</organism>
<evidence type="ECO:0000313" key="1">
    <source>
        <dbReference type="EMBL" id="KAJ8634973.1"/>
    </source>
</evidence>
<comment type="caution">
    <text evidence="1">The sequence shown here is derived from an EMBL/GenBank/DDBJ whole genome shotgun (WGS) entry which is preliminary data.</text>
</comment>
<name>A0ACC2LNJ5_PERAE</name>
<reference evidence="1 2" key="1">
    <citation type="journal article" date="2022" name="Hortic Res">
        <title>A haplotype resolved chromosomal level avocado genome allows analysis of novel avocado genes.</title>
        <authorList>
            <person name="Nath O."/>
            <person name="Fletcher S.J."/>
            <person name="Hayward A."/>
            <person name="Shaw L.M."/>
            <person name="Masouleh A.K."/>
            <person name="Furtado A."/>
            <person name="Henry R.J."/>
            <person name="Mitter N."/>
        </authorList>
    </citation>
    <scope>NUCLEOTIDE SEQUENCE [LARGE SCALE GENOMIC DNA]</scope>
    <source>
        <strain evidence="2">cv. Hass</strain>
    </source>
</reference>
<proteinExistence type="predicted"/>
<protein>
    <submittedName>
        <fullName evidence="1">Uncharacterized protein</fullName>
    </submittedName>
</protein>
<dbReference type="EMBL" id="CM056811">
    <property type="protein sequence ID" value="KAJ8634973.1"/>
    <property type="molecule type" value="Genomic_DNA"/>
</dbReference>
<keyword evidence="2" id="KW-1185">Reference proteome</keyword>
<accession>A0ACC2LNJ5</accession>
<gene>
    <name evidence="1" type="ORF">MRB53_009240</name>
</gene>
<dbReference type="Proteomes" id="UP001234297">
    <property type="component" value="Chromosome 3"/>
</dbReference>